<proteinExistence type="predicted"/>
<organism evidence="1 2">
    <name type="scientific">Massilia aquatica</name>
    <dbReference type="NCBI Taxonomy" id="2609000"/>
    <lineage>
        <taxon>Bacteria</taxon>
        <taxon>Pseudomonadati</taxon>
        <taxon>Pseudomonadota</taxon>
        <taxon>Betaproteobacteria</taxon>
        <taxon>Burkholderiales</taxon>
        <taxon>Oxalobacteraceae</taxon>
        <taxon>Telluria group</taxon>
        <taxon>Massilia</taxon>
    </lineage>
</organism>
<dbReference type="SUPFAM" id="SSF53901">
    <property type="entry name" value="Thiolase-like"/>
    <property type="match status" value="1"/>
</dbReference>
<dbReference type="InterPro" id="IPR016039">
    <property type="entry name" value="Thiolase-like"/>
</dbReference>
<keyword evidence="2" id="KW-1185">Reference proteome</keyword>
<gene>
    <name evidence="1" type="ORF">F1609_02115</name>
</gene>
<dbReference type="Proteomes" id="UP000819052">
    <property type="component" value="Unassembled WGS sequence"/>
</dbReference>
<sequence>MNIIAASCIFPSGPGMDLAEIALTSTLSLNRKHPFYVDNTGVPIRASFFPEPKLFDITRWIALVKAALDDLYRQLSMPDQQLVTGRKYLLHLVIPLGARAGIPDQLSGNLLEAIQGKPFTFTDTHVVKGGHAAGVQALNAAGLALQRNQADQTQIAIVLAVDSWLHPDALHWLEKEDLLHNAGRVYKGARSPNPYGRVPGEAAAAVMLRLTGPAWCKIQGVGAVDEPVLRTDSRPCIGLGWTKAANDAIATLSKAQKITHIFSDLNGEPYRADQFGFTILRISDRLESNWERHTPALVTGDVGSATALVHVALSANMLRQLGSGTPMQTHLLLSSSDDPVRAALVLGNLP</sequence>
<protein>
    <submittedName>
        <fullName evidence="1">Beta-ketoacyl synthase</fullName>
    </submittedName>
</protein>
<name>A0ABX0LVV0_9BURK</name>
<evidence type="ECO:0000313" key="1">
    <source>
        <dbReference type="EMBL" id="NHZ38966.1"/>
    </source>
</evidence>
<evidence type="ECO:0000313" key="2">
    <source>
        <dbReference type="Proteomes" id="UP000819052"/>
    </source>
</evidence>
<comment type="caution">
    <text evidence="1">The sequence shown here is derived from an EMBL/GenBank/DDBJ whole genome shotgun (WGS) entry which is preliminary data.</text>
</comment>
<reference evidence="1 2" key="1">
    <citation type="submission" date="2019-09" db="EMBL/GenBank/DDBJ databases">
        <title>Taxonomy of Antarctic Massilia spp.: description of Massilia rubra sp. nov., Massilia aquatica sp. nov., Massilia mucilaginosa sp. nov., Massilia frigida sp. nov. isolated from streams, lakes and regoliths.</title>
        <authorList>
            <person name="Holochova P."/>
            <person name="Sedlacek I."/>
            <person name="Kralova S."/>
            <person name="Maslanova I."/>
            <person name="Busse H.-J."/>
            <person name="Stankova E."/>
            <person name="Vrbovska V."/>
            <person name="Kovarovic V."/>
            <person name="Bartak M."/>
            <person name="Svec P."/>
            <person name="Pantucek R."/>
        </authorList>
    </citation>
    <scope>NUCLEOTIDE SEQUENCE [LARGE SCALE GENOMIC DNA]</scope>
    <source>
        <strain evidence="1 2">CCM 8693</strain>
    </source>
</reference>
<accession>A0ABX0LVV0</accession>
<dbReference type="EMBL" id="VVIW01000001">
    <property type="protein sequence ID" value="NHZ38966.1"/>
    <property type="molecule type" value="Genomic_DNA"/>
</dbReference>
<dbReference type="RefSeq" id="WP_167074186.1">
    <property type="nucleotide sequence ID" value="NZ_VVIW01000001.1"/>
</dbReference>